<keyword evidence="3 10" id="KW-0812">Transmembrane</keyword>
<accession>A0A3L8D8G7</accession>
<feature type="transmembrane region" description="Helical" evidence="10">
    <location>
        <begin position="365"/>
        <end position="390"/>
    </location>
</feature>
<dbReference type="Proteomes" id="UP000279307">
    <property type="component" value="Chromosome 11"/>
</dbReference>
<reference evidence="13" key="1">
    <citation type="journal article" date="2018" name="Genome Res.">
        <title>The genomic architecture and molecular evolution of ant odorant receptors.</title>
        <authorList>
            <person name="McKenzie S.K."/>
            <person name="Kronauer D.J.C."/>
        </authorList>
    </citation>
    <scope>NUCLEOTIDE SEQUENCE [LARGE SCALE GENOMIC DNA]</scope>
    <source>
        <strain evidence="13">Clonal line C1</strain>
    </source>
</reference>
<dbReference type="SUPFAM" id="SSF63877">
    <property type="entry name" value="Methuselah ectodomain"/>
    <property type="match status" value="1"/>
</dbReference>
<name>A0A3L8D8G7_OOCBI</name>
<comment type="caution">
    <text evidence="13">The sequence shown here is derived from an EMBL/GenBank/DDBJ whole genome shotgun (WGS) entry which is preliminary data.</text>
</comment>
<proteinExistence type="inferred from homology"/>
<evidence type="ECO:0000256" key="6">
    <source>
        <dbReference type="ARBA" id="ARBA00023040"/>
    </source>
</evidence>
<evidence type="ECO:0000256" key="4">
    <source>
        <dbReference type="ARBA" id="ARBA00022729"/>
    </source>
</evidence>
<dbReference type="SUPFAM" id="SSF81321">
    <property type="entry name" value="Family A G protein-coupled receptor-like"/>
    <property type="match status" value="1"/>
</dbReference>
<keyword evidence="5 10" id="KW-1133">Transmembrane helix</keyword>
<reference evidence="13" key="2">
    <citation type="submission" date="2018-07" db="EMBL/GenBank/DDBJ databases">
        <authorList>
            <person name="Mckenzie S.K."/>
            <person name="Kronauer D.J.C."/>
        </authorList>
    </citation>
    <scope>NUCLEOTIDE SEQUENCE</scope>
    <source>
        <strain evidence="13">Clonal line C1</strain>
    </source>
</reference>
<feature type="transmembrane region" description="Helical" evidence="10">
    <location>
        <begin position="541"/>
        <end position="563"/>
    </location>
</feature>
<dbReference type="InterPro" id="IPR010596">
    <property type="entry name" value="Methuselah_N_dom"/>
</dbReference>
<dbReference type="EMBL" id="QOIP01000011">
    <property type="protein sequence ID" value="RLU16797.1"/>
    <property type="molecule type" value="Genomic_DNA"/>
</dbReference>
<dbReference type="GO" id="GO:0008528">
    <property type="term" value="F:G protein-coupled peptide receptor activity"/>
    <property type="evidence" value="ECO:0007669"/>
    <property type="project" value="TreeGrafter"/>
</dbReference>
<dbReference type="Gene3D" id="2.170.180.11">
    <property type="entry name" value="Methuselah ectodomain, domain 2"/>
    <property type="match status" value="1"/>
</dbReference>
<evidence type="ECO:0000256" key="3">
    <source>
        <dbReference type="ARBA" id="ARBA00022692"/>
    </source>
</evidence>
<keyword evidence="8" id="KW-0675">Receptor</keyword>
<dbReference type="PANTHER" id="PTHR47154:SF2">
    <property type="entry name" value="G-PROTEIN COUPLED RECEPTOR MTH-RELATED"/>
    <property type="match status" value="1"/>
</dbReference>
<dbReference type="InterPro" id="IPR000832">
    <property type="entry name" value="GPCR_2_secretin-like"/>
</dbReference>
<dbReference type="AlphaFoldDB" id="A0A3L8D8G7"/>
<dbReference type="InterPro" id="IPR017981">
    <property type="entry name" value="GPCR_2-like_7TM"/>
</dbReference>
<evidence type="ECO:0000256" key="2">
    <source>
        <dbReference type="ARBA" id="ARBA00008979"/>
    </source>
</evidence>
<dbReference type="GO" id="GO:0007166">
    <property type="term" value="P:cell surface receptor signaling pathway"/>
    <property type="evidence" value="ECO:0007669"/>
    <property type="project" value="InterPro"/>
</dbReference>
<dbReference type="Pfam" id="PF00002">
    <property type="entry name" value="7tm_2"/>
    <property type="match status" value="1"/>
</dbReference>
<dbReference type="Gene3D" id="1.20.1070.10">
    <property type="entry name" value="Rhodopsin 7-helix transmembrane proteins"/>
    <property type="match status" value="1"/>
</dbReference>
<keyword evidence="6" id="KW-0297">G-protein coupled receptor</keyword>
<comment type="similarity">
    <text evidence="2">Belongs to the G-protein coupled receptor 2 family. Mth subfamily.</text>
</comment>
<evidence type="ECO:0000256" key="5">
    <source>
        <dbReference type="ARBA" id="ARBA00022989"/>
    </source>
</evidence>
<dbReference type="InterPro" id="IPR051384">
    <property type="entry name" value="Mth_GPCR"/>
</dbReference>
<dbReference type="GO" id="GO:0012505">
    <property type="term" value="C:endomembrane system"/>
    <property type="evidence" value="ECO:0007669"/>
    <property type="project" value="UniProtKB-SubCell"/>
</dbReference>
<evidence type="ECO:0000256" key="9">
    <source>
        <dbReference type="ARBA" id="ARBA00023224"/>
    </source>
</evidence>
<protein>
    <recommendedName>
        <fullName evidence="12">G-protein coupled receptors family 2 profile 2 domain-containing protein</fullName>
    </recommendedName>
</protein>
<comment type="subcellular location">
    <subcellularLocation>
        <location evidence="1">Endomembrane system</location>
        <topology evidence="1">Multi-pass membrane protein</topology>
    </subcellularLocation>
</comment>
<keyword evidence="7 10" id="KW-0472">Membrane</keyword>
<feature type="transmembrane region" description="Helical" evidence="10">
    <location>
        <begin position="302"/>
        <end position="322"/>
    </location>
</feature>
<keyword evidence="9" id="KW-0807">Transducer</keyword>
<evidence type="ECO:0000259" key="12">
    <source>
        <dbReference type="PROSITE" id="PS50261"/>
    </source>
</evidence>
<feature type="transmembrane region" description="Helical" evidence="10">
    <location>
        <begin position="411"/>
        <end position="435"/>
    </location>
</feature>
<feature type="domain" description="G-protein coupled receptors family 2 profile 2" evidence="12">
    <location>
        <begin position="298"/>
        <end position="565"/>
    </location>
</feature>
<dbReference type="InterPro" id="IPR023311">
    <property type="entry name" value="Methusela_ecto_dom_2"/>
</dbReference>
<dbReference type="OrthoDB" id="6082634at2759"/>
<feature type="transmembrane region" description="Helical" evidence="10">
    <location>
        <begin position="463"/>
        <end position="484"/>
    </location>
</feature>
<dbReference type="CDD" id="cd15039">
    <property type="entry name" value="7tmB3_Methuselah-like"/>
    <property type="match status" value="1"/>
</dbReference>
<dbReference type="PANTHER" id="PTHR47154">
    <property type="entry name" value="G-PROTEIN COUPLED RECEPTOR MTH-RELATED"/>
    <property type="match status" value="1"/>
</dbReference>
<organism evidence="13">
    <name type="scientific">Ooceraea biroi</name>
    <name type="common">Clonal raider ant</name>
    <name type="synonym">Cerapachys biroi</name>
    <dbReference type="NCBI Taxonomy" id="2015173"/>
    <lineage>
        <taxon>Eukaryota</taxon>
        <taxon>Metazoa</taxon>
        <taxon>Ecdysozoa</taxon>
        <taxon>Arthropoda</taxon>
        <taxon>Hexapoda</taxon>
        <taxon>Insecta</taxon>
        <taxon>Pterygota</taxon>
        <taxon>Neoptera</taxon>
        <taxon>Endopterygota</taxon>
        <taxon>Hymenoptera</taxon>
        <taxon>Apocrita</taxon>
        <taxon>Aculeata</taxon>
        <taxon>Formicoidea</taxon>
        <taxon>Formicidae</taxon>
        <taxon>Dorylinae</taxon>
        <taxon>Ooceraea</taxon>
    </lineage>
</organism>
<feature type="transmembrane region" description="Helical" evidence="10">
    <location>
        <begin position="334"/>
        <end position="353"/>
    </location>
</feature>
<evidence type="ECO:0000256" key="1">
    <source>
        <dbReference type="ARBA" id="ARBA00004127"/>
    </source>
</evidence>
<dbReference type="Pfam" id="PF06652">
    <property type="entry name" value="Methuselah_N"/>
    <property type="match status" value="1"/>
</dbReference>
<dbReference type="GO" id="GO:0005886">
    <property type="term" value="C:plasma membrane"/>
    <property type="evidence" value="ECO:0007669"/>
    <property type="project" value="TreeGrafter"/>
</dbReference>
<gene>
    <name evidence="13" type="ORF">DMN91_010865</name>
</gene>
<sequence>MMHRQSCALWYCCAFLLVASSAKPSGNSTSSDQRNDDLSMQYEIHANFMGNLSDHQVELMRYNSRESSTKDKDKVHYEFRSNATGNDHEDGDFTQYELETRERNDETSIELRTNSADADSENNSTLHQFNRNVTQVKSRINSISYGLLDNFSKNENNSNVVSYETTCSNSTCIQLCCPLGKRLIKERCIAGKSDNYSFPGLYEYTTSNLLQDEDTTLDQVFSLIVYDPCQGNERYLLNPDDYPDDEYIFFINGSLYQPHYNEFIESTSYCLAVVHRDKYEVAVCFANMTETSEEQSSDGIPIPFGLIVSLPFLLATFVVYSVLPELRNMHGYTLRGYVSSLFVAYMILAVLQLTPSDKISKSVCIALAFVIHFSFLASFFWLNVMCFDIWWTFGGFRSLQGSVKQRERKKFMIYSIYAWGSASILTIICAIMDFVPSVPKGLIRPEFGAERCWFTTDTAKALYFYGPMGVTVVCNICLFISTALKIVRHKKDTAHHLRSSESRRHDDNKQWFSLYLKLFIVMGINWSMEIVSWLFKSAPQYVWYLTDLTNTLQGLIIFIIFVWKEKIKRLLLKRFGCQGRNIFFRNSTRSGYHSSASRTCTTTSGVMPLQEKISSHPQMNCRARSTSEEAEP</sequence>
<evidence type="ECO:0000256" key="11">
    <source>
        <dbReference type="SAM" id="SignalP"/>
    </source>
</evidence>
<dbReference type="InterPro" id="IPR036272">
    <property type="entry name" value="Methuselah_N_sf"/>
</dbReference>
<evidence type="ECO:0000313" key="13">
    <source>
        <dbReference type="EMBL" id="RLU16797.1"/>
    </source>
</evidence>
<evidence type="ECO:0000256" key="8">
    <source>
        <dbReference type="ARBA" id="ARBA00023170"/>
    </source>
</evidence>
<dbReference type="PROSITE" id="PS50261">
    <property type="entry name" value="G_PROTEIN_RECEP_F2_4"/>
    <property type="match status" value="1"/>
</dbReference>
<feature type="chain" id="PRO_5018117534" description="G-protein coupled receptors family 2 profile 2 domain-containing protein" evidence="11">
    <location>
        <begin position="22"/>
        <end position="632"/>
    </location>
</feature>
<feature type="transmembrane region" description="Helical" evidence="10">
    <location>
        <begin position="514"/>
        <end position="535"/>
    </location>
</feature>
<keyword evidence="4 11" id="KW-0732">Signal</keyword>
<feature type="signal peptide" evidence="11">
    <location>
        <begin position="1"/>
        <end position="21"/>
    </location>
</feature>
<evidence type="ECO:0000256" key="7">
    <source>
        <dbReference type="ARBA" id="ARBA00023136"/>
    </source>
</evidence>
<evidence type="ECO:0000256" key="10">
    <source>
        <dbReference type="SAM" id="Phobius"/>
    </source>
</evidence>